<sequence length="88" mass="9438">MFALEVTIVVPGDIVPWCLGVIRPDARSSSASGLCRDLRAGIVEPPSVDHDLAILLTKERQHDVALLGPRGSSRCPRDFVATLLATFA</sequence>
<organism evidence="1 2">
    <name type="scientific">Burkholderia ambifaria MEX-5</name>
    <dbReference type="NCBI Taxonomy" id="396597"/>
    <lineage>
        <taxon>Bacteria</taxon>
        <taxon>Pseudomonadati</taxon>
        <taxon>Pseudomonadota</taxon>
        <taxon>Betaproteobacteria</taxon>
        <taxon>Burkholderiales</taxon>
        <taxon>Burkholderiaceae</taxon>
        <taxon>Burkholderia</taxon>
        <taxon>Burkholderia cepacia complex</taxon>
    </lineage>
</organism>
<comment type="caution">
    <text evidence="1">The sequence shown here is derived from an EMBL/GenBank/DDBJ whole genome shotgun (WGS) entry which is preliminary data.</text>
</comment>
<reference evidence="1 2" key="1">
    <citation type="submission" date="2008-03" db="EMBL/GenBank/DDBJ databases">
        <title>Sequencing of the draft genome and assembly of Burkholderia ambifaria MEX-5.</title>
        <authorList>
            <consortium name="US DOE Joint Genome Institute (JGI-PGF)"/>
            <person name="Copeland A."/>
            <person name="Lucas S."/>
            <person name="Lapidus A."/>
            <person name="Glavina del Rio T."/>
            <person name="Dalin E."/>
            <person name="Tice H."/>
            <person name="Bruce D."/>
            <person name="Goodwin L."/>
            <person name="Pitluck S."/>
            <person name="Larimer F."/>
            <person name="Land M.L."/>
            <person name="Hauser L."/>
            <person name="Tiedje J."/>
            <person name="Richardson P."/>
        </authorList>
    </citation>
    <scope>NUCLEOTIDE SEQUENCE [LARGE SCALE GENOMIC DNA]</scope>
    <source>
        <strain evidence="1 2">MEX-5</strain>
    </source>
</reference>
<keyword evidence="1" id="KW-0548">Nucleotidyltransferase</keyword>
<dbReference type="EMBL" id="ABLK01000090">
    <property type="protein sequence ID" value="EDT41123.1"/>
    <property type="molecule type" value="Genomic_DNA"/>
</dbReference>
<evidence type="ECO:0000313" key="2">
    <source>
        <dbReference type="Proteomes" id="UP000004814"/>
    </source>
</evidence>
<protein>
    <submittedName>
        <fullName evidence="1">Streptomycin 3''-adenylyltransferase</fullName>
    </submittedName>
</protein>
<dbReference type="GO" id="GO:0016779">
    <property type="term" value="F:nucleotidyltransferase activity"/>
    <property type="evidence" value="ECO:0007669"/>
    <property type="project" value="UniProtKB-KW"/>
</dbReference>
<dbReference type="AlphaFoldDB" id="B1T5P2"/>
<proteinExistence type="predicted"/>
<evidence type="ECO:0000313" key="1">
    <source>
        <dbReference type="EMBL" id="EDT41123.1"/>
    </source>
</evidence>
<accession>B1T5P2</accession>
<gene>
    <name evidence="1" type="ORF">BamMEX5DRAFT_3108</name>
</gene>
<name>B1T5P2_9BURK</name>
<dbReference type="PATRIC" id="fig|396597.7.peg.4919"/>
<dbReference type="Proteomes" id="UP000004814">
    <property type="component" value="Unassembled WGS sequence"/>
</dbReference>
<keyword evidence="1" id="KW-0808">Transferase</keyword>